<dbReference type="SUPFAM" id="SSF51905">
    <property type="entry name" value="FAD/NAD(P)-binding domain"/>
    <property type="match status" value="2"/>
</dbReference>
<evidence type="ECO:0000256" key="33">
    <source>
        <dbReference type="PIRNR" id="PIRNR000332"/>
    </source>
</evidence>
<comment type="catalytic activity">
    <reaction evidence="24">
        <text>NADPH + O2 + H(+) = H2O2 + NADP(+)</text>
        <dbReference type="Rhea" id="RHEA:11260"/>
        <dbReference type="ChEBI" id="CHEBI:15378"/>
        <dbReference type="ChEBI" id="CHEBI:15379"/>
        <dbReference type="ChEBI" id="CHEBI:16240"/>
        <dbReference type="ChEBI" id="CHEBI:57783"/>
        <dbReference type="ChEBI" id="CHEBI:58349"/>
        <dbReference type="EC" id="1.6.3.1"/>
    </reaction>
    <physiologicalReaction direction="left-to-right" evidence="24">
        <dbReference type="Rhea" id="RHEA:11261"/>
    </physiologicalReaction>
</comment>
<evidence type="ECO:0000256" key="29">
    <source>
        <dbReference type="ARBA" id="ARBA00048989"/>
    </source>
</evidence>
<dbReference type="Pfam" id="PF00743">
    <property type="entry name" value="FMO-like"/>
    <property type="match status" value="1"/>
</dbReference>
<evidence type="ECO:0000256" key="22">
    <source>
        <dbReference type="ARBA" id="ARBA00047574"/>
    </source>
</evidence>
<evidence type="ECO:0000256" key="20">
    <source>
        <dbReference type="ARBA" id="ARBA00047338"/>
    </source>
</evidence>
<dbReference type="PRINTS" id="PR01125">
    <property type="entry name" value="FMOXYGENASE5"/>
</dbReference>
<dbReference type="FunFam" id="3.50.50.60:FF:000159">
    <property type="entry name" value="Dimethylaniline monooxygenase [N-oxide-forming]"/>
    <property type="match status" value="1"/>
</dbReference>
<evidence type="ECO:0000256" key="13">
    <source>
        <dbReference type="ARBA" id="ARBA00022989"/>
    </source>
</evidence>
<evidence type="ECO:0000256" key="12">
    <source>
        <dbReference type="ARBA" id="ARBA00022857"/>
    </source>
</evidence>
<comment type="catalytic activity">
    <reaction evidence="27">
        <text>trimethylamine + NADPH + O2 = trimethylamine N-oxide + NADP(+) + H2O</text>
        <dbReference type="Rhea" id="RHEA:31979"/>
        <dbReference type="ChEBI" id="CHEBI:15377"/>
        <dbReference type="ChEBI" id="CHEBI:15379"/>
        <dbReference type="ChEBI" id="CHEBI:15724"/>
        <dbReference type="ChEBI" id="CHEBI:57783"/>
        <dbReference type="ChEBI" id="CHEBI:58349"/>
        <dbReference type="ChEBI" id="CHEBI:58389"/>
        <dbReference type="EC" id="1.14.13.148"/>
    </reaction>
    <physiologicalReaction direction="left-to-right" evidence="27">
        <dbReference type="Rhea" id="RHEA:31980"/>
    </physiologicalReaction>
</comment>
<comment type="cofactor">
    <cofactor evidence="1 33 34">
        <name>FAD</name>
        <dbReference type="ChEBI" id="CHEBI:57692"/>
    </cofactor>
</comment>
<evidence type="ECO:0000256" key="11">
    <source>
        <dbReference type="ARBA" id="ARBA00022848"/>
    </source>
</evidence>
<evidence type="ECO:0000256" key="15">
    <source>
        <dbReference type="ARBA" id="ARBA00023033"/>
    </source>
</evidence>
<dbReference type="InterPro" id="IPR000960">
    <property type="entry name" value="Flavin_mOase"/>
</dbReference>
<dbReference type="GO" id="GO:0006629">
    <property type="term" value="P:lipid metabolic process"/>
    <property type="evidence" value="ECO:0007669"/>
    <property type="project" value="UniProtKB-KW"/>
</dbReference>
<evidence type="ECO:0000256" key="25">
    <source>
        <dbReference type="ARBA" id="ARBA00047977"/>
    </source>
</evidence>
<evidence type="ECO:0000256" key="5">
    <source>
        <dbReference type="ARBA" id="ARBA00022481"/>
    </source>
</evidence>
<dbReference type="GO" id="GO:0016174">
    <property type="term" value="F:NAD(P)H oxidase H2O2-forming activity"/>
    <property type="evidence" value="ECO:0007669"/>
    <property type="project" value="UniProtKB-EC"/>
</dbReference>
<dbReference type="InterPro" id="IPR002257">
    <property type="entry name" value="Flavin_mOase_5"/>
</dbReference>
<keyword evidence="15 33" id="KW-0503">Monooxygenase</keyword>
<keyword evidence="5" id="KW-0488">Methylation</keyword>
<comment type="function">
    <text evidence="19">Broad spectrum monooxygenase that catalyzes the oxygenation of a wide variety of nitrogen- and sulfur-containing compounds including xenobiotics. Catalyzes the S-oxygenation of hypotaurine to produce taurine, an organic osmolyte involved in cell volume regulation as well as a variety of cytoprotective and developmental processes. In vitro, catalyzes the N-oxygenation of trimethylamine (TMA) to produce trimethylamine N-oxide (TMAO) and could therefore participate to the detoxification of this compound that is generated by the action of gut microbiota from dietary precursors such as choline, choline containing compounds, betaine or L-carnitine.</text>
</comment>
<comment type="catalytic activity">
    <reaction evidence="31">
        <text>N,N-dimethylaniline + NADPH + O2 + H(+) = N,N-dimethylaniline N-oxide + NADP(+) + H2O</text>
        <dbReference type="Rhea" id="RHEA:24468"/>
        <dbReference type="ChEBI" id="CHEBI:15377"/>
        <dbReference type="ChEBI" id="CHEBI:15378"/>
        <dbReference type="ChEBI" id="CHEBI:15379"/>
        <dbReference type="ChEBI" id="CHEBI:16269"/>
        <dbReference type="ChEBI" id="CHEBI:17735"/>
        <dbReference type="ChEBI" id="CHEBI:57783"/>
        <dbReference type="ChEBI" id="CHEBI:58349"/>
        <dbReference type="EC" id="1.14.13.8"/>
    </reaction>
    <physiologicalReaction direction="left-to-right" evidence="31">
        <dbReference type="Rhea" id="RHEA:24469"/>
    </physiologicalReaction>
</comment>
<sequence>MTRRVAIVGGGSSGLTCIKCCLDEGLEPVCFESSDDIGGLWRFKENPEPDRASIYHSVIINSSKEMMCFSDFPIPAHFPNYMHNSLIMDYFRMYADNFQLIKYIQFNTKVLQLKQRSDFSHSGQWDVETENKDGKKEKHIFDAVMICIGHHCHPNMPLRDFPGIDTFTGKYFHSRDYKSPEEWRNKKAIVVGIGNSGADIAVELSRVTKQLYLSTRRGSWILDRLGYSGFPLDLFFNRVLTFLQSVLPFGVVCGLAERKLNQRFDHALYNLKPKHRLFNQHPTLNDELPNRILSGTVQVKPNIRSFQGSSVEFDDGSVVEDVDLVVFATGYRFSFPFLASQVVSVSENKASLYKYVFPPELDRPTLAIIGLVQPLGSIMPVSELQARWATRVFKGCIKLPSMAAMQKDVQFKQKEMAKRYVTSPRHTIQIDFVSYMDEIAKLVGVRPNILWLLLTDPKLGLNVMLGPCTPCQFRLGGPGKWAGARQAILTQWERVARPMQTRPCDEPKCKRSLMWPLILSTAAVGLAAYVNRNSLPAFLQDPTALLDKIKTPSREFQRKRL</sequence>
<evidence type="ECO:0000256" key="26">
    <source>
        <dbReference type="ARBA" id="ARBA00048041"/>
    </source>
</evidence>
<dbReference type="InParanoid" id="A0A671V279"/>
<comment type="catalytic activity">
    <reaction evidence="20">
        <text>hypotaurine + NADH + O2 + H(+) = taurine + NAD(+) + H2O</text>
        <dbReference type="Rhea" id="RHEA:74111"/>
        <dbReference type="ChEBI" id="CHEBI:15377"/>
        <dbReference type="ChEBI" id="CHEBI:15378"/>
        <dbReference type="ChEBI" id="CHEBI:15379"/>
        <dbReference type="ChEBI" id="CHEBI:57540"/>
        <dbReference type="ChEBI" id="CHEBI:57853"/>
        <dbReference type="ChEBI" id="CHEBI:57945"/>
        <dbReference type="ChEBI" id="CHEBI:507393"/>
        <dbReference type="EC" id="1.14.13.8"/>
    </reaction>
    <physiologicalReaction direction="left-to-right" evidence="20">
        <dbReference type="Rhea" id="RHEA:74112"/>
    </physiologicalReaction>
</comment>
<dbReference type="OMA" id="HRISGQH"/>
<evidence type="ECO:0000256" key="19">
    <source>
        <dbReference type="ARBA" id="ARBA00045957"/>
    </source>
</evidence>
<dbReference type="EC" id="1.-.-.-" evidence="34"/>
<dbReference type="AlphaFoldDB" id="A0A671V279"/>
<keyword evidence="8" id="KW-0812">Transmembrane</keyword>
<dbReference type="PRINTS" id="PR00370">
    <property type="entry name" value="FMOXYGENASE"/>
</dbReference>
<evidence type="ECO:0000256" key="27">
    <source>
        <dbReference type="ARBA" id="ARBA00048088"/>
    </source>
</evidence>
<evidence type="ECO:0000256" key="1">
    <source>
        <dbReference type="ARBA" id="ARBA00001974"/>
    </source>
</evidence>
<dbReference type="GeneTree" id="ENSGT00940000160836"/>
<dbReference type="PIRSF" id="PIRSF000332">
    <property type="entry name" value="FMO"/>
    <property type="match status" value="1"/>
</dbReference>
<evidence type="ECO:0000256" key="2">
    <source>
        <dbReference type="ARBA" id="ARBA00004389"/>
    </source>
</evidence>
<accession>A0A671V279</accession>
<dbReference type="Proteomes" id="UP000472265">
    <property type="component" value="Chromosome 11"/>
</dbReference>
<comment type="catalytic activity">
    <reaction evidence="22">
        <text>heptan-2-one + NADPH + O2 + H(+) = pentyl acetate + NADP(+) + H2O</text>
        <dbReference type="Rhea" id="RHEA:54836"/>
        <dbReference type="ChEBI" id="CHEBI:5672"/>
        <dbReference type="ChEBI" id="CHEBI:15377"/>
        <dbReference type="ChEBI" id="CHEBI:15378"/>
        <dbReference type="ChEBI" id="CHEBI:15379"/>
        <dbReference type="ChEBI" id="CHEBI:57783"/>
        <dbReference type="ChEBI" id="CHEBI:58349"/>
        <dbReference type="ChEBI" id="CHEBI:87362"/>
    </reaction>
    <physiologicalReaction direction="left-to-right" evidence="22">
        <dbReference type="Rhea" id="RHEA:54837"/>
    </physiologicalReaction>
</comment>
<comment type="catalytic activity">
    <reaction evidence="21">
        <text>hexan-3-one + NADPH + O2 + H(+) = propyl propanoate + NADP(+) + H2O</text>
        <dbReference type="Rhea" id="RHEA:54848"/>
        <dbReference type="ChEBI" id="CHEBI:15377"/>
        <dbReference type="ChEBI" id="CHEBI:15378"/>
        <dbReference type="ChEBI" id="CHEBI:15379"/>
        <dbReference type="ChEBI" id="CHEBI:57783"/>
        <dbReference type="ChEBI" id="CHEBI:58349"/>
        <dbReference type="ChEBI" id="CHEBI:89828"/>
        <dbReference type="ChEBI" id="CHEBI:89891"/>
    </reaction>
    <physiologicalReaction direction="left-to-right" evidence="21">
        <dbReference type="Rhea" id="RHEA:54849"/>
    </physiologicalReaction>
</comment>
<reference evidence="35" key="2">
    <citation type="submission" date="2025-08" db="UniProtKB">
        <authorList>
            <consortium name="Ensembl"/>
        </authorList>
    </citation>
    <scope>IDENTIFICATION</scope>
</reference>
<keyword evidence="12 33" id="KW-0521">NADP</keyword>
<evidence type="ECO:0000256" key="28">
    <source>
        <dbReference type="ARBA" id="ARBA00048459"/>
    </source>
</evidence>
<dbReference type="GO" id="GO:0050660">
    <property type="term" value="F:flavin adenine dinucleotide binding"/>
    <property type="evidence" value="ECO:0007669"/>
    <property type="project" value="InterPro"/>
</dbReference>
<dbReference type="PANTHER" id="PTHR23023">
    <property type="entry name" value="DIMETHYLANILINE MONOOXYGENASE"/>
    <property type="match status" value="1"/>
</dbReference>
<dbReference type="Ensembl" id="ENSSAUT00010021182.1">
    <property type="protein sequence ID" value="ENSSAUP00010020031.1"/>
    <property type="gene ID" value="ENSSAUG00010008962.1"/>
</dbReference>
<dbReference type="InterPro" id="IPR050346">
    <property type="entry name" value="FMO-like"/>
</dbReference>
<name>A0A671V279_SPAAU</name>
<evidence type="ECO:0000256" key="8">
    <source>
        <dbReference type="ARBA" id="ARBA00022692"/>
    </source>
</evidence>
<dbReference type="GO" id="GO:0005789">
    <property type="term" value="C:endoplasmic reticulum membrane"/>
    <property type="evidence" value="ECO:0007669"/>
    <property type="project" value="UniProtKB-SubCell"/>
</dbReference>
<evidence type="ECO:0000256" key="32">
    <source>
        <dbReference type="ARBA" id="ARBA00049475"/>
    </source>
</evidence>
<keyword evidence="9 33" id="KW-0256">Endoplasmic reticulum</keyword>
<dbReference type="GO" id="GO:0004499">
    <property type="term" value="F:N,N-dimethylaniline monooxygenase activity"/>
    <property type="evidence" value="ECO:0007669"/>
    <property type="project" value="UniProtKB-UniRule"/>
</dbReference>
<comment type="catalytic activity">
    <reaction evidence="28">
        <text>octan-3-one + NADPH + O2 + H(+) = ethyl hexanoate + NADP(+) + H2O</text>
        <dbReference type="Rhea" id="RHEA:54856"/>
        <dbReference type="ChEBI" id="CHEBI:15377"/>
        <dbReference type="ChEBI" id="CHEBI:15378"/>
        <dbReference type="ChEBI" id="CHEBI:15379"/>
        <dbReference type="ChEBI" id="CHEBI:57783"/>
        <dbReference type="ChEBI" id="CHEBI:58349"/>
        <dbReference type="ChEBI" id="CHEBI:80946"/>
        <dbReference type="ChEBI" id="CHEBI:86055"/>
    </reaction>
    <physiologicalReaction direction="left-to-right" evidence="28">
        <dbReference type="Rhea" id="RHEA:54857"/>
    </physiologicalReaction>
</comment>
<protein>
    <recommendedName>
        <fullName evidence="34">Flavin-containing monooxygenase</fullName>
        <ecNumber evidence="34">1.-.-.-</ecNumber>
    </recommendedName>
</protein>
<comment type="similarity">
    <text evidence="4 33 34">Belongs to the FMO family.</text>
</comment>
<dbReference type="InterPro" id="IPR020946">
    <property type="entry name" value="Flavin_mOase-like"/>
</dbReference>
<evidence type="ECO:0000256" key="14">
    <source>
        <dbReference type="ARBA" id="ARBA00023002"/>
    </source>
</evidence>
<organism evidence="35 36">
    <name type="scientific">Sparus aurata</name>
    <name type="common">Gilthead sea bream</name>
    <dbReference type="NCBI Taxonomy" id="8175"/>
    <lineage>
        <taxon>Eukaryota</taxon>
        <taxon>Metazoa</taxon>
        <taxon>Chordata</taxon>
        <taxon>Craniata</taxon>
        <taxon>Vertebrata</taxon>
        <taxon>Euteleostomi</taxon>
        <taxon>Actinopterygii</taxon>
        <taxon>Neopterygii</taxon>
        <taxon>Teleostei</taxon>
        <taxon>Neoteleostei</taxon>
        <taxon>Acanthomorphata</taxon>
        <taxon>Eupercaria</taxon>
        <taxon>Spariformes</taxon>
        <taxon>Sparidae</taxon>
        <taxon>Sparus</taxon>
    </lineage>
</organism>
<keyword evidence="14 33" id="KW-0560">Oxidoreductase</keyword>
<dbReference type="FunCoup" id="A0A671V279">
    <property type="interactions" value="59"/>
</dbReference>
<dbReference type="Gene3D" id="3.50.50.60">
    <property type="entry name" value="FAD/NAD(P)-binding domain"/>
    <property type="match status" value="3"/>
</dbReference>
<dbReference type="GO" id="GO:0050661">
    <property type="term" value="F:NADP binding"/>
    <property type="evidence" value="ECO:0007669"/>
    <property type="project" value="InterPro"/>
</dbReference>
<keyword evidence="17 33" id="KW-0472">Membrane</keyword>
<keyword evidence="11" id="KW-0492">Microsome</keyword>
<evidence type="ECO:0000313" key="35">
    <source>
        <dbReference type="Ensembl" id="ENSSAUP00010020031.1"/>
    </source>
</evidence>
<comment type="catalytic activity">
    <reaction evidence="26">
        <text>hypotaurine + NADPH + O2 + H(+) = taurine + NADP(+) + H2O</text>
        <dbReference type="Rhea" id="RHEA:69819"/>
        <dbReference type="ChEBI" id="CHEBI:15377"/>
        <dbReference type="ChEBI" id="CHEBI:15378"/>
        <dbReference type="ChEBI" id="CHEBI:15379"/>
        <dbReference type="ChEBI" id="CHEBI:57783"/>
        <dbReference type="ChEBI" id="CHEBI:57853"/>
        <dbReference type="ChEBI" id="CHEBI:58349"/>
        <dbReference type="ChEBI" id="CHEBI:507393"/>
        <dbReference type="EC" id="1.14.13.8"/>
    </reaction>
    <physiologicalReaction direction="left-to-right" evidence="26">
        <dbReference type="Rhea" id="RHEA:69820"/>
    </physiologicalReaction>
</comment>
<evidence type="ECO:0000256" key="17">
    <source>
        <dbReference type="ARBA" id="ARBA00023136"/>
    </source>
</evidence>
<reference evidence="35" key="1">
    <citation type="submission" date="2021-04" db="EMBL/GenBank/DDBJ databases">
        <authorList>
            <consortium name="Wellcome Sanger Institute Data Sharing"/>
        </authorList>
    </citation>
    <scope>NUCLEOTIDE SEQUENCE [LARGE SCALE GENOMIC DNA]</scope>
</reference>
<evidence type="ECO:0000256" key="9">
    <source>
        <dbReference type="ARBA" id="ARBA00022824"/>
    </source>
</evidence>
<evidence type="ECO:0000313" key="36">
    <source>
        <dbReference type="Proteomes" id="UP000472265"/>
    </source>
</evidence>
<gene>
    <name evidence="35" type="primary">LOC115591440</name>
</gene>
<evidence type="ECO:0000256" key="4">
    <source>
        <dbReference type="ARBA" id="ARBA00009183"/>
    </source>
</evidence>
<keyword evidence="6" id="KW-0597">Phosphoprotein</keyword>
<keyword evidence="13" id="KW-1133">Transmembrane helix</keyword>
<comment type="catalytic activity">
    <reaction evidence="25">
        <text>hexan-3-one + NADPH + O2 + H(+) = ethyl butanoate + NADP(+) + H2O</text>
        <dbReference type="Rhea" id="RHEA:54844"/>
        <dbReference type="ChEBI" id="CHEBI:15377"/>
        <dbReference type="ChEBI" id="CHEBI:15378"/>
        <dbReference type="ChEBI" id="CHEBI:15379"/>
        <dbReference type="ChEBI" id="CHEBI:57783"/>
        <dbReference type="ChEBI" id="CHEBI:58349"/>
        <dbReference type="ChEBI" id="CHEBI:88764"/>
        <dbReference type="ChEBI" id="CHEBI:89891"/>
    </reaction>
    <physiologicalReaction direction="left-to-right" evidence="25">
        <dbReference type="Rhea" id="RHEA:54845"/>
    </physiologicalReaction>
</comment>
<comment type="catalytic activity">
    <reaction evidence="29">
        <text>(2E)-geranial + NADPH + O2 + H(+) = (1E)-2,6-dimethylhepta-1,5-dien-1-yl formate + NADP(+) + H2O</text>
        <dbReference type="Rhea" id="RHEA:54860"/>
        <dbReference type="ChEBI" id="CHEBI:15377"/>
        <dbReference type="ChEBI" id="CHEBI:15378"/>
        <dbReference type="ChEBI" id="CHEBI:15379"/>
        <dbReference type="ChEBI" id="CHEBI:16980"/>
        <dbReference type="ChEBI" id="CHEBI:57783"/>
        <dbReference type="ChEBI" id="CHEBI:58349"/>
        <dbReference type="ChEBI" id="CHEBI:138375"/>
    </reaction>
    <physiologicalReaction direction="left-to-right" evidence="29">
        <dbReference type="Rhea" id="RHEA:54861"/>
    </physiologicalReaction>
</comment>
<dbReference type="InterPro" id="IPR036188">
    <property type="entry name" value="FAD/NAD-bd_sf"/>
</dbReference>
<comment type="subcellular location">
    <subcellularLocation>
        <location evidence="2">Endoplasmic reticulum membrane</location>
        <topology evidence="2">Single-pass membrane protein</topology>
    </subcellularLocation>
    <subcellularLocation>
        <location evidence="3">Microsome membrane</location>
    </subcellularLocation>
</comment>
<keyword evidence="16" id="KW-0443">Lipid metabolism</keyword>
<reference evidence="35" key="3">
    <citation type="submission" date="2025-09" db="UniProtKB">
        <authorList>
            <consortium name="Ensembl"/>
        </authorList>
    </citation>
    <scope>IDENTIFICATION</scope>
</reference>
<evidence type="ECO:0000256" key="30">
    <source>
        <dbReference type="ARBA" id="ARBA00048990"/>
    </source>
</evidence>
<evidence type="ECO:0000256" key="7">
    <source>
        <dbReference type="ARBA" id="ARBA00022630"/>
    </source>
</evidence>
<evidence type="ECO:0000256" key="3">
    <source>
        <dbReference type="ARBA" id="ARBA00004524"/>
    </source>
</evidence>
<evidence type="ECO:0000256" key="24">
    <source>
        <dbReference type="ARBA" id="ARBA00047864"/>
    </source>
</evidence>
<keyword evidence="7 33" id="KW-0285">Flavoprotein</keyword>
<evidence type="ECO:0000256" key="23">
    <source>
        <dbReference type="ARBA" id="ARBA00047855"/>
    </source>
</evidence>
<evidence type="ECO:0000256" key="6">
    <source>
        <dbReference type="ARBA" id="ARBA00022553"/>
    </source>
</evidence>
<evidence type="ECO:0000256" key="21">
    <source>
        <dbReference type="ARBA" id="ARBA00047426"/>
    </source>
</evidence>
<comment type="function">
    <text evidence="18">Acts as a Baeyer-Villiger monooxygenase on a broad range of substrates. Catalyzes the insertion of an oxygen atom into a carbon-carbon bond adjacent to a carbonyl, which converts ketones to esters. Active on diverse carbonyl compounds, whereas soft nucleophiles are mostly non- or poorly reactive. In contrast with other forms of FMO it is non- or poorly active on 'classical' substrates such as drugs, pesticides, and dietary components containing soft nucleophilic heteroatoms. Able to oxidize drug molecules bearing a carbonyl group on an aliphatic chain, such as nabumetone and pentoxifylline. Also, in the absence of substrates, shows slow but yet significant NADPH oxidase activity. Acts as a positive modulator of cholesterol biosynthesis as well as glucose homeostasis, promoting metabolic aging via pleiotropic effects.</text>
</comment>
<keyword evidence="10 33" id="KW-0274">FAD</keyword>
<comment type="catalytic activity">
    <reaction evidence="23">
        <text>sulcatone + NADPH + O2 + H(+) = 4-methylpent-3-en-1-yl acetate + NADP(+) + H2O</text>
        <dbReference type="Rhea" id="RHEA:54864"/>
        <dbReference type="ChEBI" id="CHEBI:15377"/>
        <dbReference type="ChEBI" id="CHEBI:15378"/>
        <dbReference type="ChEBI" id="CHEBI:15379"/>
        <dbReference type="ChEBI" id="CHEBI:16310"/>
        <dbReference type="ChEBI" id="CHEBI:57783"/>
        <dbReference type="ChEBI" id="CHEBI:58349"/>
        <dbReference type="ChEBI" id="CHEBI:138373"/>
    </reaction>
    <physiologicalReaction direction="left-to-right" evidence="23">
        <dbReference type="Rhea" id="RHEA:54865"/>
    </physiologicalReaction>
</comment>
<evidence type="ECO:0000256" key="16">
    <source>
        <dbReference type="ARBA" id="ARBA00023098"/>
    </source>
</evidence>
<evidence type="ECO:0000256" key="34">
    <source>
        <dbReference type="RuleBase" id="RU361177"/>
    </source>
</evidence>
<dbReference type="GO" id="GO:0034899">
    <property type="term" value="F:trimethylamine monooxygenase activity"/>
    <property type="evidence" value="ECO:0007669"/>
    <property type="project" value="UniProtKB-EC"/>
</dbReference>
<evidence type="ECO:0000256" key="10">
    <source>
        <dbReference type="ARBA" id="ARBA00022827"/>
    </source>
</evidence>
<comment type="catalytic activity">
    <reaction evidence="32">
        <text>octan-3-one + NADPH + O2 + H(+) = pentyl propanoate + NADP(+) + H2O</text>
        <dbReference type="Rhea" id="RHEA:54840"/>
        <dbReference type="ChEBI" id="CHEBI:15377"/>
        <dbReference type="ChEBI" id="CHEBI:15378"/>
        <dbReference type="ChEBI" id="CHEBI:15379"/>
        <dbReference type="ChEBI" id="CHEBI:57783"/>
        <dbReference type="ChEBI" id="CHEBI:58349"/>
        <dbReference type="ChEBI" id="CHEBI:80946"/>
        <dbReference type="ChEBI" id="CHEBI:87373"/>
    </reaction>
    <physiologicalReaction direction="left-to-right" evidence="32">
        <dbReference type="Rhea" id="RHEA:54841"/>
    </physiologicalReaction>
</comment>
<keyword evidence="36" id="KW-1185">Reference proteome</keyword>
<evidence type="ECO:0000256" key="31">
    <source>
        <dbReference type="ARBA" id="ARBA00049443"/>
    </source>
</evidence>
<proteinExistence type="inferred from homology"/>
<comment type="catalytic activity">
    <reaction evidence="30">
        <text>heptan-4-one + NADPH + O2 + H(+) = propyl butanoate + NADP(+) + H2O</text>
        <dbReference type="Rhea" id="RHEA:54852"/>
        <dbReference type="ChEBI" id="CHEBI:15377"/>
        <dbReference type="ChEBI" id="CHEBI:15378"/>
        <dbReference type="ChEBI" id="CHEBI:15379"/>
        <dbReference type="ChEBI" id="CHEBI:57783"/>
        <dbReference type="ChEBI" id="CHEBI:58349"/>
        <dbReference type="ChEBI" id="CHEBI:89484"/>
        <dbReference type="ChEBI" id="CHEBI:89719"/>
    </reaction>
    <physiologicalReaction direction="left-to-right" evidence="30">
        <dbReference type="Rhea" id="RHEA:54853"/>
    </physiologicalReaction>
</comment>
<evidence type="ECO:0000256" key="18">
    <source>
        <dbReference type="ARBA" id="ARBA00045722"/>
    </source>
</evidence>